<evidence type="ECO:0000256" key="1">
    <source>
        <dbReference type="ARBA" id="ARBA00008635"/>
    </source>
</evidence>
<feature type="binding site" evidence="3">
    <location>
        <position position="148"/>
    </location>
    <ligand>
        <name>a divalent metal cation</name>
        <dbReference type="ChEBI" id="CHEBI:60240"/>
    </ligand>
</feature>
<dbReference type="OrthoDB" id="9807509at2"/>
<protein>
    <submittedName>
        <fullName evidence="4">DinB family protein</fullName>
    </submittedName>
</protein>
<proteinExistence type="inferred from homology"/>
<feature type="binding site" evidence="3">
    <location>
        <position position="144"/>
    </location>
    <ligand>
        <name>a divalent metal cation</name>
        <dbReference type="ChEBI" id="CHEBI:60240"/>
    </ligand>
</feature>
<dbReference type="InterPro" id="IPR007837">
    <property type="entry name" value="DinB"/>
</dbReference>
<dbReference type="InterPro" id="IPR034660">
    <property type="entry name" value="DinB/YfiT-like"/>
</dbReference>
<dbReference type="Gene3D" id="1.20.120.450">
    <property type="entry name" value="dinb family like domain"/>
    <property type="match status" value="1"/>
</dbReference>
<keyword evidence="2 3" id="KW-0479">Metal-binding</keyword>
<dbReference type="PANTHER" id="PTHR37302">
    <property type="entry name" value="SLR1116 PROTEIN"/>
    <property type="match status" value="1"/>
</dbReference>
<organism evidence="4 5">
    <name type="scientific">Grimontia celer</name>
    <dbReference type="NCBI Taxonomy" id="1796497"/>
    <lineage>
        <taxon>Bacteria</taxon>
        <taxon>Pseudomonadati</taxon>
        <taxon>Pseudomonadota</taxon>
        <taxon>Gammaproteobacteria</taxon>
        <taxon>Vibrionales</taxon>
        <taxon>Vibrionaceae</taxon>
        <taxon>Grimontia</taxon>
    </lineage>
</organism>
<keyword evidence="5" id="KW-1185">Reference proteome</keyword>
<evidence type="ECO:0000256" key="2">
    <source>
        <dbReference type="ARBA" id="ARBA00022723"/>
    </source>
</evidence>
<dbReference type="GO" id="GO:0046872">
    <property type="term" value="F:metal ion binding"/>
    <property type="evidence" value="ECO:0007669"/>
    <property type="project" value="UniProtKB-KW"/>
</dbReference>
<dbReference type="RefSeq" id="WP_062661158.1">
    <property type="nucleotide sequence ID" value="NZ_FIZX01000001.1"/>
</dbReference>
<sequence length="174" mass="20198">MKSQFELMARYNRWMNEQLLGHMENLSDEDLYEDRKAFFGSAFHTMSHILTGDLLWLNRFTRVPSEVMLEQLLSRYPEPPSNTVHLVEDLASLKALRTSLDDDISRWVASIPEQEFNNTLTYRNTAGAEYSENLASVLLHFFNHQTHHRGQLTTLLSQSGDNDYFTDLIAVIRS</sequence>
<dbReference type="STRING" id="1796497.GCE9029_00838"/>
<comment type="similarity">
    <text evidence="1">Belongs to the DinB family.</text>
</comment>
<accession>A0A128EV44</accession>
<dbReference type="EMBL" id="FIZX01000001">
    <property type="protein sequence ID" value="CZF78443.1"/>
    <property type="molecule type" value="Genomic_DNA"/>
</dbReference>
<dbReference type="SUPFAM" id="SSF109854">
    <property type="entry name" value="DinB/YfiT-like putative metalloenzymes"/>
    <property type="match status" value="1"/>
</dbReference>
<dbReference type="PANTHER" id="PTHR37302:SF1">
    <property type="entry name" value="PROTEIN DINB"/>
    <property type="match status" value="1"/>
</dbReference>
<dbReference type="Proteomes" id="UP000071641">
    <property type="component" value="Unassembled WGS sequence"/>
</dbReference>
<gene>
    <name evidence="4" type="ORF">GCE9029_00838</name>
</gene>
<name>A0A128EV44_9GAMM</name>
<evidence type="ECO:0000313" key="4">
    <source>
        <dbReference type="EMBL" id="CZF78443.1"/>
    </source>
</evidence>
<feature type="binding site" evidence="3">
    <location>
        <position position="48"/>
    </location>
    <ligand>
        <name>a divalent metal cation</name>
        <dbReference type="ChEBI" id="CHEBI:60240"/>
    </ligand>
</feature>
<reference evidence="5" key="1">
    <citation type="submission" date="2016-02" db="EMBL/GenBank/DDBJ databases">
        <authorList>
            <person name="Rodrigo-Torres Lidia"/>
            <person name="Arahal R.David."/>
        </authorList>
    </citation>
    <scope>NUCLEOTIDE SEQUENCE [LARGE SCALE GENOMIC DNA]</scope>
    <source>
        <strain evidence="5">CECT 9029</strain>
    </source>
</reference>
<dbReference type="Pfam" id="PF05163">
    <property type="entry name" value="DinB"/>
    <property type="match status" value="1"/>
</dbReference>
<evidence type="ECO:0000313" key="5">
    <source>
        <dbReference type="Proteomes" id="UP000071641"/>
    </source>
</evidence>
<dbReference type="AlphaFoldDB" id="A0A128EV44"/>
<evidence type="ECO:0000256" key="3">
    <source>
        <dbReference type="PIRSR" id="PIRSR607837-1"/>
    </source>
</evidence>